<dbReference type="Proteomes" id="UP001234178">
    <property type="component" value="Unassembled WGS sequence"/>
</dbReference>
<organism evidence="1 2">
    <name type="scientific">Daphnia magna</name>
    <dbReference type="NCBI Taxonomy" id="35525"/>
    <lineage>
        <taxon>Eukaryota</taxon>
        <taxon>Metazoa</taxon>
        <taxon>Ecdysozoa</taxon>
        <taxon>Arthropoda</taxon>
        <taxon>Crustacea</taxon>
        <taxon>Branchiopoda</taxon>
        <taxon>Diplostraca</taxon>
        <taxon>Cladocera</taxon>
        <taxon>Anomopoda</taxon>
        <taxon>Daphniidae</taxon>
        <taxon>Daphnia</taxon>
    </lineage>
</organism>
<evidence type="ECO:0000313" key="2">
    <source>
        <dbReference type="Proteomes" id="UP001234178"/>
    </source>
</evidence>
<name>A0ABQ9ZXE1_9CRUS</name>
<gene>
    <name evidence="1" type="ORF">OUZ56_032252</name>
</gene>
<comment type="caution">
    <text evidence="1">The sequence shown here is derived from an EMBL/GenBank/DDBJ whole genome shotgun (WGS) entry which is preliminary data.</text>
</comment>
<reference evidence="1 2" key="1">
    <citation type="journal article" date="2023" name="Nucleic Acids Res.">
        <title>The hologenome of Daphnia magna reveals possible DNA methylation and microbiome-mediated evolution of the host genome.</title>
        <authorList>
            <person name="Chaturvedi A."/>
            <person name="Li X."/>
            <person name="Dhandapani V."/>
            <person name="Marshall H."/>
            <person name="Kissane S."/>
            <person name="Cuenca-Cambronero M."/>
            <person name="Asole G."/>
            <person name="Calvet F."/>
            <person name="Ruiz-Romero M."/>
            <person name="Marangio P."/>
            <person name="Guigo R."/>
            <person name="Rago D."/>
            <person name="Mirbahai L."/>
            <person name="Eastwood N."/>
            <person name="Colbourne J.K."/>
            <person name="Zhou J."/>
            <person name="Mallon E."/>
            <person name="Orsini L."/>
        </authorList>
    </citation>
    <scope>NUCLEOTIDE SEQUENCE [LARGE SCALE GENOMIC DNA]</scope>
    <source>
        <strain evidence="1">LRV0_1</strain>
    </source>
</reference>
<accession>A0ABQ9ZXE1</accession>
<dbReference type="EMBL" id="JAOYFB010000005">
    <property type="protein sequence ID" value="KAK4017305.1"/>
    <property type="molecule type" value="Genomic_DNA"/>
</dbReference>
<sequence length="67" mass="7815">MSNKVSPLMFDKAELVRFFAPEAEDSKLLLDFDPRIEHCSSLLAEEFRLLPEIRLLQGDEQQTIHKQ</sequence>
<keyword evidence="2" id="KW-1185">Reference proteome</keyword>
<proteinExistence type="predicted"/>
<protein>
    <submittedName>
        <fullName evidence="1">Uncharacterized protein</fullName>
    </submittedName>
</protein>
<evidence type="ECO:0000313" key="1">
    <source>
        <dbReference type="EMBL" id="KAK4017305.1"/>
    </source>
</evidence>